<accession>A0A7W8NQ23</accession>
<keyword evidence="2" id="KW-1133">Transmembrane helix</keyword>
<feature type="compositionally biased region" description="Low complexity" evidence="1">
    <location>
        <begin position="24"/>
        <end position="61"/>
    </location>
</feature>
<name>A0A7W8NQ23_9DEIO</name>
<feature type="transmembrane region" description="Helical" evidence="2">
    <location>
        <begin position="194"/>
        <end position="212"/>
    </location>
</feature>
<evidence type="ECO:0000313" key="3">
    <source>
        <dbReference type="EMBL" id="GHF34308.1"/>
    </source>
</evidence>
<keyword evidence="2" id="KW-0472">Membrane</keyword>
<reference evidence="3" key="4">
    <citation type="submission" date="2024-05" db="EMBL/GenBank/DDBJ databases">
        <authorList>
            <person name="Sun Q."/>
            <person name="Zhou Y."/>
        </authorList>
    </citation>
    <scope>NUCLEOTIDE SEQUENCE</scope>
    <source>
        <strain evidence="3">CGMCC 1.18437</strain>
    </source>
</reference>
<gene>
    <name evidence="3" type="ORF">GCM10017781_08920</name>
    <name evidence="4" type="ORF">HNQ07_000151</name>
</gene>
<dbReference type="EMBL" id="JACHFK010000001">
    <property type="protein sequence ID" value="MBB5374707.1"/>
    <property type="molecule type" value="Genomic_DNA"/>
</dbReference>
<comment type="caution">
    <text evidence="4">The sequence shown here is derived from an EMBL/GenBank/DDBJ whole genome shotgun (WGS) entry which is preliminary data.</text>
</comment>
<protein>
    <submittedName>
        <fullName evidence="4">Uncharacterized protein</fullName>
    </submittedName>
</protein>
<dbReference type="AlphaFoldDB" id="A0A7W8NQ23"/>
<evidence type="ECO:0000256" key="2">
    <source>
        <dbReference type="SAM" id="Phobius"/>
    </source>
</evidence>
<organism evidence="4 5">
    <name type="scientific">Deinococcus metalli</name>
    <dbReference type="NCBI Taxonomy" id="1141878"/>
    <lineage>
        <taxon>Bacteria</taxon>
        <taxon>Thermotogati</taxon>
        <taxon>Deinococcota</taxon>
        <taxon>Deinococci</taxon>
        <taxon>Deinococcales</taxon>
        <taxon>Deinococcaceae</taxon>
        <taxon>Deinococcus</taxon>
    </lineage>
</organism>
<evidence type="ECO:0000313" key="5">
    <source>
        <dbReference type="Proteomes" id="UP000539473"/>
    </source>
</evidence>
<evidence type="ECO:0000313" key="6">
    <source>
        <dbReference type="Proteomes" id="UP000619376"/>
    </source>
</evidence>
<dbReference type="Proteomes" id="UP000539473">
    <property type="component" value="Unassembled WGS sequence"/>
</dbReference>
<dbReference type="RefSeq" id="WP_184108870.1">
    <property type="nucleotide sequence ID" value="NZ_BNAJ01000001.1"/>
</dbReference>
<sequence length="221" mass="22996">MKRSLTVLLTGLALLGGMTDAARRSGGSFGGSRSVPRVTVPRVNTAPRPVPSVPSRSPATSQRSAALPSAAAVRSSPANRAAASTVTPTQLSAWRSAPLPAGVPRTALTYSATRSSAYPYQLQSGRYYPYPQDYYRRRGIGADLFRYAVIFLAVDAIADAATPNRVIPSGTGDLSDVPATTGSAVAQAPSGPNVWAYAGTGLLAAGAAWFVFGRRRGSARR</sequence>
<reference evidence="6" key="2">
    <citation type="journal article" date="2019" name="Int. J. Syst. Evol. Microbiol.">
        <title>The Global Catalogue of Microorganisms (GCM) 10K type strain sequencing project: providing services to taxonomists for standard genome sequencing and annotation.</title>
        <authorList>
            <consortium name="The Broad Institute Genomics Platform"/>
            <consortium name="The Broad Institute Genome Sequencing Center for Infectious Disease"/>
            <person name="Wu L."/>
            <person name="Ma J."/>
        </authorList>
    </citation>
    <scope>NUCLEOTIDE SEQUENCE [LARGE SCALE GENOMIC DNA]</scope>
    <source>
        <strain evidence="6">CGMCC 1.18437</strain>
    </source>
</reference>
<feature type="region of interest" description="Disordered" evidence="1">
    <location>
        <begin position="24"/>
        <end position="89"/>
    </location>
</feature>
<dbReference type="Proteomes" id="UP000619376">
    <property type="component" value="Unassembled WGS sequence"/>
</dbReference>
<reference evidence="4 5" key="3">
    <citation type="submission" date="2020-08" db="EMBL/GenBank/DDBJ databases">
        <title>Genomic Encyclopedia of Type Strains, Phase IV (KMG-IV): sequencing the most valuable type-strain genomes for metagenomic binning, comparative biology and taxonomic classification.</title>
        <authorList>
            <person name="Goeker M."/>
        </authorList>
    </citation>
    <scope>NUCLEOTIDE SEQUENCE [LARGE SCALE GENOMIC DNA]</scope>
    <source>
        <strain evidence="4 5">DSM 27521</strain>
    </source>
</reference>
<keyword evidence="2" id="KW-0812">Transmembrane</keyword>
<proteinExistence type="predicted"/>
<keyword evidence="6" id="KW-1185">Reference proteome</keyword>
<feature type="compositionally biased region" description="Polar residues" evidence="1">
    <location>
        <begin position="76"/>
        <end position="89"/>
    </location>
</feature>
<evidence type="ECO:0000313" key="4">
    <source>
        <dbReference type="EMBL" id="MBB5374707.1"/>
    </source>
</evidence>
<dbReference type="EMBL" id="BNAJ01000001">
    <property type="protein sequence ID" value="GHF34308.1"/>
    <property type="molecule type" value="Genomic_DNA"/>
</dbReference>
<evidence type="ECO:0000256" key="1">
    <source>
        <dbReference type="SAM" id="MobiDB-lite"/>
    </source>
</evidence>
<reference evidence="3" key="1">
    <citation type="journal article" date="2014" name="Int. J. Syst. Evol. Microbiol.">
        <title>Complete genome of a new Firmicutes species belonging to the dominant human colonic microbiota ('Ruminococcus bicirculans') reveals two chromosomes and a selective capacity to utilize plant glucans.</title>
        <authorList>
            <consortium name="NISC Comparative Sequencing Program"/>
            <person name="Wegmann U."/>
            <person name="Louis P."/>
            <person name="Goesmann A."/>
            <person name="Henrissat B."/>
            <person name="Duncan S.H."/>
            <person name="Flint H.J."/>
        </authorList>
    </citation>
    <scope>NUCLEOTIDE SEQUENCE</scope>
    <source>
        <strain evidence="3">CGMCC 1.18437</strain>
    </source>
</reference>